<evidence type="ECO:0000256" key="1">
    <source>
        <dbReference type="SAM" id="MobiDB-lite"/>
    </source>
</evidence>
<dbReference type="RefSeq" id="WP_246494219.1">
    <property type="nucleotide sequence ID" value="NZ_JACHJL010000002.1"/>
</dbReference>
<sequence length="178" mass="18771">MGPRDSARDASTGDGEGDGHGGGGGDEGGDHRVTSTESAVAVVRATAERHGRRIVVEHSIGADQSGRRSSAGAFTVADPDGSLPHEAFIEIDGSPAVEIQTFSEGDANITVDGVEFVGVPRERLPAFLDAVYGGSAWVRARTFPPSQTLIVPLPGDVTYKELIFGMWSLTPWLNRITR</sequence>
<evidence type="ECO:0000313" key="3">
    <source>
        <dbReference type="Proteomes" id="UP000588098"/>
    </source>
</evidence>
<protein>
    <submittedName>
        <fullName evidence="2">Uncharacterized protein</fullName>
    </submittedName>
</protein>
<dbReference type="EMBL" id="JACHJL010000002">
    <property type="protein sequence ID" value="MBB5934192.1"/>
    <property type="molecule type" value="Genomic_DNA"/>
</dbReference>
<dbReference type="Proteomes" id="UP000588098">
    <property type="component" value="Unassembled WGS sequence"/>
</dbReference>
<evidence type="ECO:0000313" key="2">
    <source>
        <dbReference type="EMBL" id="MBB5934192.1"/>
    </source>
</evidence>
<gene>
    <name evidence="2" type="ORF">FHS42_001218</name>
</gene>
<keyword evidence="3" id="KW-1185">Reference proteome</keyword>
<feature type="region of interest" description="Disordered" evidence="1">
    <location>
        <begin position="1"/>
        <end position="38"/>
    </location>
</feature>
<accession>A0A7W9Q7X2</accession>
<organism evidence="2 3">
    <name type="scientific">Streptomyces zagrosensis</name>
    <dbReference type="NCBI Taxonomy" id="1042984"/>
    <lineage>
        <taxon>Bacteria</taxon>
        <taxon>Bacillati</taxon>
        <taxon>Actinomycetota</taxon>
        <taxon>Actinomycetes</taxon>
        <taxon>Kitasatosporales</taxon>
        <taxon>Streptomycetaceae</taxon>
        <taxon>Streptomyces</taxon>
    </lineage>
</organism>
<dbReference type="AlphaFoldDB" id="A0A7W9Q7X2"/>
<reference evidence="2 3" key="1">
    <citation type="submission" date="2020-08" db="EMBL/GenBank/DDBJ databases">
        <title>Genomic Encyclopedia of Type Strains, Phase III (KMG-III): the genomes of soil and plant-associated and newly described type strains.</title>
        <authorList>
            <person name="Whitman W."/>
        </authorList>
    </citation>
    <scope>NUCLEOTIDE SEQUENCE [LARGE SCALE GENOMIC DNA]</scope>
    <source>
        <strain evidence="2 3">CECT 8305</strain>
    </source>
</reference>
<comment type="caution">
    <text evidence="2">The sequence shown here is derived from an EMBL/GenBank/DDBJ whole genome shotgun (WGS) entry which is preliminary data.</text>
</comment>
<name>A0A7W9Q7X2_9ACTN</name>
<proteinExistence type="predicted"/>